<feature type="DNA-binding region" description="H-T-H motif" evidence="2">
    <location>
        <begin position="58"/>
        <end position="77"/>
    </location>
</feature>
<evidence type="ECO:0000256" key="2">
    <source>
        <dbReference type="PROSITE-ProRule" id="PRU00335"/>
    </source>
</evidence>
<dbReference type="Proteomes" id="UP001595843">
    <property type="component" value="Unassembled WGS sequence"/>
</dbReference>
<proteinExistence type="predicted"/>
<dbReference type="PROSITE" id="PS50977">
    <property type="entry name" value="HTH_TETR_2"/>
    <property type="match status" value="1"/>
</dbReference>
<dbReference type="Gene3D" id="1.10.10.60">
    <property type="entry name" value="Homeodomain-like"/>
    <property type="match status" value="1"/>
</dbReference>
<dbReference type="InterPro" id="IPR001647">
    <property type="entry name" value="HTH_TetR"/>
</dbReference>
<organism evidence="4 5">
    <name type="scientific">Salinithrix halophila</name>
    <dbReference type="NCBI Taxonomy" id="1485204"/>
    <lineage>
        <taxon>Bacteria</taxon>
        <taxon>Bacillati</taxon>
        <taxon>Bacillota</taxon>
        <taxon>Bacilli</taxon>
        <taxon>Bacillales</taxon>
        <taxon>Thermoactinomycetaceae</taxon>
        <taxon>Salinithrix</taxon>
    </lineage>
</organism>
<dbReference type="PRINTS" id="PR00455">
    <property type="entry name" value="HTHTETR"/>
</dbReference>
<dbReference type="Pfam" id="PF00440">
    <property type="entry name" value="TetR_N"/>
    <property type="match status" value="1"/>
</dbReference>
<dbReference type="EMBL" id="JBHSAP010000018">
    <property type="protein sequence ID" value="MFC4077754.1"/>
    <property type="molecule type" value="Genomic_DNA"/>
</dbReference>
<dbReference type="Gene3D" id="1.10.357.10">
    <property type="entry name" value="Tetracycline Repressor, domain 2"/>
    <property type="match status" value="1"/>
</dbReference>
<dbReference type="InterPro" id="IPR050109">
    <property type="entry name" value="HTH-type_TetR-like_transc_reg"/>
</dbReference>
<comment type="caution">
    <text evidence="4">The sequence shown here is derived from an EMBL/GenBank/DDBJ whole genome shotgun (WGS) entry which is preliminary data.</text>
</comment>
<gene>
    <name evidence="4" type="ORF">ACFOUO_13195</name>
</gene>
<evidence type="ECO:0000313" key="5">
    <source>
        <dbReference type="Proteomes" id="UP001595843"/>
    </source>
</evidence>
<evidence type="ECO:0000259" key="3">
    <source>
        <dbReference type="PROSITE" id="PS50977"/>
    </source>
</evidence>
<dbReference type="SUPFAM" id="SSF48498">
    <property type="entry name" value="Tetracyclin repressor-like, C-terminal domain"/>
    <property type="match status" value="1"/>
</dbReference>
<dbReference type="InterPro" id="IPR009057">
    <property type="entry name" value="Homeodomain-like_sf"/>
</dbReference>
<sequence>MAQKIVTGWSRLVLFGIMRMELIALPGKAFFKLSKEKQREIYEACLDEFIEYGYDSASTNRIVKRAGTSKGVLFKYFTSKEKLFLELCERTAEQVWRELKIDSEKLPDDFFEALGVLVAREIRFSRENPKSFSLFRMILKQPEHPVHQKAIYLFKTASNLSLELLATRLACHFRPEISTDHAIQLLIMISNKITEQFIETARHVDWDDPEVLYEQVFKEMEPYFTIIKYGIYPREHPDE</sequence>
<accession>A0ABV8JK51</accession>
<feature type="domain" description="HTH tetR-type" evidence="3">
    <location>
        <begin position="35"/>
        <end position="95"/>
    </location>
</feature>
<evidence type="ECO:0000256" key="1">
    <source>
        <dbReference type="ARBA" id="ARBA00023125"/>
    </source>
</evidence>
<dbReference type="SUPFAM" id="SSF46689">
    <property type="entry name" value="Homeodomain-like"/>
    <property type="match status" value="1"/>
</dbReference>
<protein>
    <submittedName>
        <fullName evidence="4">TetR/AcrR family transcriptional regulator</fullName>
    </submittedName>
</protein>
<dbReference type="InterPro" id="IPR036271">
    <property type="entry name" value="Tet_transcr_reg_TetR-rel_C_sf"/>
</dbReference>
<dbReference type="PANTHER" id="PTHR30055">
    <property type="entry name" value="HTH-TYPE TRANSCRIPTIONAL REGULATOR RUTR"/>
    <property type="match status" value="1"/>
</dbReference>
<name>A0ABV8JK51_9BACL</name>
<dbReference type="PANTHER" id="PTHR30055:SF226">
    <property type="entry name" value="HTH-TYPE TRANSCRIPTIONAL REGULATOR PKSA"/>
    <property type="match status" value="1"/>
</dbReference>
<keyword evidence="1 2" id="KW-0238">DNA-binding</keyword>
<keyword evidence="5" id="KW-1185">Reference proteome</keyword>
<evidence type="ECO:0000313" key="4">
    <source>
        <dbReference type="EMBL" id="MFC4077754.1"/>
    </source>
</evidence>
<reference evidence="5" key="1">
    <citation type="journal article" date="2019" name="Int. J. Syst. Evol. Microbiol.">
        <title>The Global Catalogue of Microorganisms (GCM) 10K type strain sequencing project: providing services to taxonomists for standard genome sequencing and annotation.</title>
        <authorList>
            <consortium name="The Broad Institute Genomics Platform"/>
            <consortium name="The Broad Institute Genome Sequencing Center for Infectious Disease"/>
            <person name="Wu L."/>
            <person name="Ma J."/>
        </authorList>
    </citation>
    <scope>NUCLEOTIDE SEQUENCE [LARGE SCALE GENOMIC DNA]</scope>
    <source>
        <strain evidence="5">IBRC-M 10813</strain>
    </source>
</reference>